<dbReference type="Pfam" id="PF05705">
    <property type="entry name" value="DUF829"/>
    <property type="match status" value="1"/>
</dbReference>
<evidence type="ECO:0000256" key="1">
    <source>
        <dbReference type="ARBA" id="ARBA00007387"/>
    </source>
</evidence>
<feature type="transmembrane region" description="Helical" evidence="7">
    <location>
        <begin position="163"/>
        <end position="182"/>
    </location>
</feature>
<gene>
    <name evidence="8" type="ORF">EXIGLDRAFT_709045</name>
</gene>
<name>A0A166AQR1_EXIGL</name>
<comment type="subcellular location">
    <subcellularLocation>
        <location evidence="6">Nucleus outer membrane</location>
        <topology evidence="6">Single-pass membrane protein</topology>
    </subcellularLocation>
</comment>
<evidence type="ECO:0000256" key="5">
    <source>
        <dbReference type="ARBA" id="ARBA00023242"/>
    </source>
</evidence>
<dbReference type="PANTHER" id="PTHR12265:SF30">
    <property type="entry name" value="TRANSMEMBRANE PROTEIN 53"/>
    <property type="match status" value="1"/>
</dbReference>
<keyword evidence="5" id="KW-0539">Nucleus</keyword>
<evidence type="ECO:0000256" key="3">
    <source>
        <dbReference type="ARBA" id="ARBA00022989"/>
    </source>
</evidence>
<evidence type="ECO:0000256" key="4">
    <source>
        <dbReference type="ARBA" id="ARBA00023136"/>
    </source>
</evidence>
<evidence type="ECO:0000256" key="6">
    <source>
        <dbReference type="ARBA" id="ARBA00034303"/>
    </source>
</evidence>
<protein>
    <recommendedName>
        <fullName evidence="10">DUF829-domain-containing protein</fullName>
    </recommendedName>
</protein>
<dbReference type="InterPro" id="IPR029058">
    <property type="entry name" value="AB_hydrolase_fold"/>
</dbReference>
<evidence type="ECO:0000256" key="7">
    <source>
        <dbReference type="SAM" id="Phobius"/>
    </source>
</evidence>
<keyword evidence="9" id="KW-1185">Reference proteome</keyword>
<keyword evidence="2 7" id="KW-0812">Transmembrane</keyword>
<dbReference type="AlphaFoldDB" id="A0A166AQR1"/>
<dbReference type="InterPro" id="IPR008547">
    <property type="entry name" value="DUF829_TMEM53"/>
</dbReference>
<dbReference type="EMBL" id="KV425976">
    <property type="protein sequence ID" value="KZV94249.1"/>
    <property type="molecule type" value="Genomic_DNA"/>
</dbReference>
<dbReference type="GO" id="GO:0005640">
    <property type="term" value="C:nuclear outer membrane"/>
    <property type="evidence" value="ECO:0007669"/>
    <property type="project" value="UniProtKB-SubCell"/>
</dbReference>
<organism evidence="8 9">
    <name type="scientific">Exidia glandulosa HHB12029</name>
    <dbReference type="NCBI Taxonomy" id="1314781"/>
    <lineage>
        <taxon>Eukaryota</taxon>
        <taxon>Fungi</taxon>
        <taxon>Dikarya</taxon>
        <taxon>Basidiomycota</taxon>
        <taxon>Agaricomycotina</taxon>
        <taxon>Agaricomycetes</taxon>
        <taxon>Auriculariales</taxon>
        <taxon>Exidiaceae</taxon>
        <taxon>Exidia</taxon>
    </lineage>
</organism>
<dbReference type="PANTHER" id="PTHR12265">
    <property type="entry name" value="TRANSMEMBRANE PROTEIN 53"/>
    <property type="match status" value="1"/>
</dbReference>
<evidence type="ECO:0008006" key="10">
    <source>
        <dbReference type="Google" id="ProtNLM"/>
    </source>
</evidence>
<accession>A0A166AQR1</accession>
<dbReference type="InParanoid" id="A0A166AQR1"/>
<dbReference type="Proteomes" id="UP000077266">
    <property type="component" value="Unassembled WGS sequence"/>
</dbReference>
<dbReference type="SUPFAM" id="SSF53474">
    <property type="entry name" value="alpha/beta-Hydrolases"/>
    <property type="match status" value="1"/>
</dbReference>
<comment type="similarity">
    <text evidence="1">Belongs to the TMEM53 family.</text>
</comment>
<evidence type="ECO:0000313" key="9">
    <source>
        <dbReference type="Proteomes" id="UP000077266"/>
    </source>
</evidence>
<evidence type="ECO:0000256" key="2">
    <source>
        <dbReference type="ARBA" id="ARBA00022692"/>
    </source>
</evidence>
<dbReference type="OrthoDB" id="77878at2759"/>
<evidence type="ECO:0000313" key="8">
    <source>
        <dbReference type="EMBL" id="KZV94249.1"/>
    </source>
</evidence>
<proteinExistence type="inferred from homology"/>
<reference evidence="8 9" key="1">
    <citation type="journal article" date="2016" name="Mol. Biol. Evol.">
        <title>Comparative Genomics of Early-Diverging Mushroom-Forming Fungi Provides Insights into the Origins of Lignocellulose Decay Capabilities.</title>
        <authorList>
            <person name="Nagy L.G."/>
            <person name="Riley R."/>
            <person name="Tritt A."/>
            <person name="Adam C."/>
            <person name="Daum C."/>
            <person name="Floudas D."/>
            <person name="Sun H."/>
            <person name="Yadav J.S."/>
            <person name="Pangilinan J."/>
            <person name="Larsson K.H."/>
            <person name="Matsuura K."/>
            <person name="Barry K."/>
            <person name="Labutti K."/>
            <person name="Kuo R."/>
            <person name="Ohm R.A."/>
            <person name="Bhattacharya S.S."/>
            <person name="Shirouzu T."/>
            <person name="Yoshinaga Y."/>
            <person name="Martin F.M."/>
            <person name="Grigoriev I.V."/>
            <person name="Hibbett D.S."/>
        </authorList>
    </citation>
    <scope>NUCLEOTIDE SEQUENCE [LARGE SCALE GENOMIC DNA]</scope>
    <source>
        <strain evidence="8 9">HHB12029</strain>
    </source>
</reference>
<keyword evidence="3 7" id="KW-1133">Transmembrane helix</keyword>
<sequence>MLTRTVTKLNSVVTVSRPVDSHLSAAKRDGPSGREAGTSAQVQSSLREALPRVDEQSSLGLLLSQRRREAEMVPVLNALVAAGLDPVYPSQSTGILIHAFSNGGCSRPLLLHSIFRKLATRVANGEAAPIVPTAVIFDSCPGRPRFHQAYNAVTTGMPLLTKILFSSLFIPAMIVIQIIDVLTRKIYNPILLLRKRLLRHDLLPPWTSVDTPRTYIYSDGDELINVEDVEDHAADAAAKGVYTRLEKFNGTAHVAHMRGEPKRYWNVVRETWDHACRGEK</sequence>
<keyword evidence="4 7" id="KW-0472">Membrane</keyword>